<dbReference type="Proteomes" id="UP000886842">
    <property type="component" value="Unassembled WGS sequence"/>
</dbReference>
<keyword evidence="5 8" id="KW-1133">Transmembrane helix</keyword>
<dbReference type="CDD" id="cd03498">
    <property type="entry name" value="SQR_TypeB_2_TM"/>
    <property type="match status" value="1"/>
</dbReference>
<evidence type="ECO:0000256" key="4">
    <source>
        <dbReference type="ARBA" id="ARBA00022723"/>
    </source>
</evidence>
<dbReference type="GO" id="GO:0016020">
    <property type="term" value="C:membrane"/>
    <property type="evidence" value="ECO:0007669"/>
    <property type="project" value="UniProtKB-SubCell"/>
</dbReference>
<evidence type="ECO:0000313" key="10">
    <source>
        <dbReference type="Proteomes" id="UP000886842"/>
    </source>
</evidence>
<keyword evidence="4" id="KW-0479">Metal-binding</keyword>
<evidence type="ECO:0000256" key="3">
    <source>
        <dbReference type="ARBA" id="ARBA00022692"/>
    </source>
</evidence>
<evidence type="ECO:0000256" key="1">
    <source>
        <dbReference type="ARBA" id="ARBA00004370"/>
    </source>
</evidence>
<comment type="subcellular location">
    <subcellularLocation>
        <location evidence="1">Membrane</location>
    </subcellularLocation>
</comment>
<evidence type="ECO:0000256" key="7">
    <source>
        <dbReference type="ARBA" id="ARBA00023136"/>
    </source>
</evidence>
<dbReference type="InterPro" id="IPR011138">
    <property type="entry name" value="Cytochrome_b-558"/>
</dbReference>
<keyword evidence="7 8" id="KW-0472">Membrane</keyword>
<keyword evidence="6" id="KW-0408">Iron</keyword>
<dbReference type="InterPro" id="IPR000701">
    <property type="entry name" value="SuccDH_FuR_B_TM-su"/>
</dbReference>
<keyword evidence="3 8" id="KW-0812">Transmembrane</keyword>
<feature type="transmembrane region" description="Helical" evidence="8">
    <location>
        <begin position="115"/>
        <end position="139"/>
    </location>
</feature>
<dbReference type="Gene3D" id="1.20.1300.10">
    <property type="entry name" value="Fumarate reductase/succinate dehydrogenase, transmembrane subunit"/>
    <property type="match status" value="1"/>
</dbReference>
<feature type="transmembrane region" description="Helical" evidence="8">
    <location>
        <begin position="168"/>
        <end position="189"/>
    </location>
</feature>
<organism evidence="9 10">
    <name type="scientific">Candidatus Avipropionibacterium avicola</name>
    <dbReference type="NCBI Taxonomy" id="2840701"/>
    <lineage>
        <taxon>Bacteria</taxon>
        <taxon>Bacillati</taxon>
        <taxon>Actinomycetota</taxon>
        <taxon>Actinomycetes</taxon>
        <taxon>Propionibacteriales</taxon>
        <taxon>Propionibacteriaceae</taxon>
        <taxon>Propionibacteriaceae incertae sedis</taxon>
        <taxon>Candidatus Avipropionibacterium</taxon>
    </lineage>
</organism>
<reference evidence="9" key="1">
    <citation type="submission" date="2020-10" db="EMBL/GenBank/DDBJ databases">
        <authorList>
            <person name="Gilroy R."/>
        </authorList>
    </citation>
    <scope>NUCLEOTIDE SEQUENCE</scope>
    <source>
        <strain evidence="9">ChiGjej1B1-24693</strain>
    </source>
</reference>
<dbReference type="InterPro" id="IPR034804">
    <property type="entry name" value="SQR/QFR_C/D"/>
</dbReference>
<dbReference type="Pfam" id="PF01127">
    <property type="entry name" value="Sdh_cyt"/>
    <property type="match status" value="1"/>
</dbReference>
<evidence type="ECO:0000313" key="9">
    <source>
        <dbReference type="EMBL" id="HIT74842.1"/>
    </source>
</evidence>
<comment type="caution">
    <text evidence="9">The sequence shown here is derived from an EMBL/GenBank/DDBJ whole genome shotgun (WGS) entry which is preliminary data.</text>
</comment>
<protein>
    <submittedName>
        <fullName evidence="9">Succinate dehydrogenase cytochrome b subunit</fullName>
    </submittedName>
</protein>
<keyword evidence="2" id="KW-0349">Heme</keyword>
<evidence type="ECO:0000256" key="2">
    <source>
        <dbReference type="ARBA" id="ARBA00022617"/>
    </source>
</evidence>
<sequence>MATTTLTPQARALRSTVVTKAVMAVSGLIMVGFLVAHMYGNLLVFGGPVMFNEYAAHLRTIGEPMIPYSGILWVVRIVLLVSVVAHIVSVVKLWRRSHAATGTGKRYLSKKRRFTGVQGTYAAFTMRMGGITLALYVVFHLLHLTWKVVNPGGGHEPYERVVLSFQNWWMVLIYALAMVFLGLHLRHGVWSALTTLGANTSPVARRRLNLVAVAVAVVLVIGFLLPPFSILLGLVK</sequence>
<gene>
    <name evidence="9" type="ORF">IAA98_04585</name>
</gene>
<dbReference type="NCBIfam" id="TIGR02046">
    <property type="entry name" value="sdhC_b558_fam"/>
    <property type="match status" value="1"/>
</dbReference>
<feature type="transmembrane region" description="Helical" evidence="8">
    <location>
        <begin position="21"/>
        <end position="51"/>
    </location>
</feature>
<evidence type="ECO:0000256" key="6">
    <source>
        <dbReference type="ARBA" id="ARBA00023004"/>
    </source>
</evidence>
<feature type="transmembrane region" description="Helical" evidence="8">
    <location>
        <begin position="210"/>
        <end position="235"/>
    </location>
</feature>
<dbReference type="EMBL" id="DVLP01000140">
    <property type="protein sequence ID" value="HIT74842.1"/>
    <property type="molecule type" value="Genomic_DNA"/>
</dbReference>
<evidence type="ECO:0000256" key="5">
    <source>
        <dbReference type="ARBA" id="ARBA00022989"/>
    </source>
</evidence>
<reference evidence="9" key="2">
    <citation type="journal article" date="2021" name="PeerJ">
        <title>Extensive microbial diversity within the chicken gut microbiome revealed by metagenomics and culture.</title>
        <authorList>
            <person name="Gilroy R."/>
            <person name="Ravi A."/>
            <person name="Getino M."/>
            <person name="Pursley I."/>
            <person name="Horton D.L."/>
            <person name="Alikhan N.F."/>
            <person name="Baker D."/>
            <person name="Gharbi K."/>
            <person name="Hall N."/>
            <person name="Watson M."/>
            <person name="Adriaenssens E.M."/>
            <person name="Foster-Nyarko E."/>
            <person name="Jarju S."/>
            <person name="Secka A."/>
            <person name="Antonio M."/>
            <person name="Oren A."/>
            <person name="Chaudhuri R.R."/>
            <person name="La Ragione R."/>
            <person name="Hildebrand F."/>
            <person name="Pallen M.J."/>
        </authorList>
    </citation>
    <scope>NUCLEOTIDE SEQUENCE</scope>
    <source>
        <strain evidence="9">ChiGjej1B1-24693</strain>
    </source>
</reference>
<accession>A0A9D1GX44</accession>
<feature type="transmembrane region" description="Helical" evidence="8">
    <location>
        <begin position="71"/>
        <end position="94"/>
    </location>
</feature>
<dbReference type="AlphaFoldDB" id="A0A9D1GX44"/>
<evidence type="ECO:0000256" key="8">
    <source>
        <dbReference type="SAM" id="Phobius"/>
    </source>
</evidence>
<dbReference type="GO" id="GO:0046872">
    <property type="term" value="F:metal ion binding"/>
    <property type="evidence" value="ECO:0007669"/>
    <property type="project" value="UniProtKB-KW"/>
</dbReference>
<dbReference type="SUPFAM" id="SSF81343">
    <property type="entry name" value="Fumarate reductase respiratory complex transmembrane subunits"/>
    <property type="match status" value="1"/>
</dbReference>
<proteinExistence type="predicted"/>
<name>A0A9D1GX44_9ACTN</name>